<gene>
    <name evidence="7" type="primary">ugtP</name>
    <name evidence="7" type="ORF">J34TS1_34390</name>
</gene>
<organism evidence="7 8">
    <name type="scientific">Paenibacillus azoreducens</name>
    <dbReference type="NCBI Taxonomy" id="116718"/>
    <lineage>
        <taxon>Bacteria</taxon>
        <taxon>Bacillati</taxon>
        <taxon>Bacillota</taxon>
        <taxon>Bacilli</taxon>
        <taxon>Bacillales</taxon>
        <taxon>Paenibacillaceae</taxon>
        <taxon>Paenibacillus</taxon>
    </lineage>
</organism>
<dbReference type="InterPro" id="IPR007235">
    <property type="entry name" value="Glyco_trans_28_C"/>
</dbReference>
<evidence type="ECO:0000313" key="7">
    <source>
        <dbReference type="EMBL" id="GIO48674.1"/>
    </source>
</evidence>
<sequence length="388" mass="43802">MNIRHPRILIMTAGYGEGHLQVSHALKQGFLSKEIYSLHIVDLMKEAHPILNSVSSKLYQMSTYSSQFGLDYYGWSYYMTRDTNPIGSVNRYLNAIGKRKILEMIENARPDAIINTFPFGAVTETSRNFSIPTSTVITDYTLHSRWIHPDTDKYYVATEALESELIKDHGTAPDRICVTGIPVRAAFYHTATAATMSSPVEPRMARNRVLIMAGSFAVFHHIVELVQMLLEKGNCDIDLVCGRHDKMVMKLRSLFPDRLDVNVLGYVEQMHELMAASSCIVTKAGGVTLSEALVLKVPVFILKPYGGQERENAQFFQQNGLADIAYDTRELGEKMIHFLHDPAASERIRNKMASMDRGEAAKQIVEDTLLMIDERQRLRGLPLFAVRK</sequence>
<dbReference type="PANTHER" id="PTHR43025">
    <property type="entry name" value="MONOGALACTOSYLDIACYLGLYCEROL SYNTHASE"/>
    <property type="match status" value="1"/>
</dbReference>
<dbReference type="Gene3D" id="3.40.50.2000">
    <property type="entry name" value="Glycogen Phosphorylase B"/>
    <property type="match status" value="1"/>
</dbReference>
<dbReference type="GO" id="GO:0016758">
    <property type="term" value="F:hexosyltransferase activity"/>
    <property type="evidence" value="ECO:0007669"/>
    <property type="project" value="InterPro"/>
</dbReference>
<keyword evidence="3" id="KW-0328">Glycosyltransferase</keyword>
<dbReference type="RefSeq" id="WP_212979300.1">
    <property type="nucleotide sequence ID" value="NZ_AP025343.1"/>
</dbReference>
<dbReference type="GO" id="GO:0016020">
    <property type="term" value="C:membrane"/>
    <property type="evidence" value="ECO:0007669"/>
    <property type="project" value="UniProtKB-SubCell"/>
</dbReference>
<evidence type="ECO:0000313" key="8">
    <source>
        <dbReference type="Proteomes" id="UP000682811"/>
    </source>
</evidence>
<dbReference type="InterPro" id="IPR050519">
    <property type="entry name" value="Glycosyltransf_28_UgtP"/>
</dbReference>
<reference evidence="7 8" key="1">
    <citation type="submission" date="2021-03" db="EMBL/GenBank/DDBJ databases">
        <title>Antimicrobial resistance genes in bacteria isolated from Japanese honey, and their potential for conferring macrolide and lincosamide resistance in the American foulbrood pathogen Paenibacillus larvae.</title>
        <authorList>
            <person name="Okamoto M."/>
            <person name="Kumagai M."/>
            <person name="Kanamori H."/>
            <person name="Takamatsu D."/>
        </authorList>
    </citation>
    <scope>NUCLEOTIDE SEQUENCE [LARGE SCALE GENOMIC DNA]</scope>
    <source>
        <strain evidence="7 8">J34TS1</strain>
    </source>
</reference>
<comment type="subcellular location">
    <subcellularLocation>
        <location evidence="1">Membrane</location>
    </subcellularLocation>
</comment>
<evidence type="ECO:0000259" key="5">
    <source>
        <dbReference type="Pfam" id="PF04101"/>
    </source>
</evidence>
<evidence type="ECO:0000256" key="3">
    <source>
        <dbReference type="ARBA" id="ARBA00022676"/>
    </source>
</evidence>
<dbReference type="PANTHER" id="PTHR43025:SF3">
    <property type="entry name" value="MONOGALACTOSYLDIACYLGLYCEROL SYNTHASE 1, CHLOROPLASTIC"/>
    <property type="match status" value="1"/>
</dbReference>
<dbReference type="EMBL" id="BORT01000015">
    <property type="protein sequence ID" value="GIO48674.1"/>
    <property type="molecule type" value="Genomic_DNA"/>
</dbReference>
<proteinExistence type="inferred from homology"/>
<evidence type="ECO:0000259" key="6">
    <source>
        <dbReference type="Pfam" id="PF06925"/>
    </source>
</evidence>
<comment type="caution">
    <text evidence="7">The sequence shown here is derived from an EMBL/GenBank/DDBJ whole genome shotgun (WGS) entry which is preliminary data.</text>
</comment>
<evidence type="ECO:0000256" key="4">
    <source>
        <dbReference type="ARBA" id="ARBA00022679"/>
    </source>
</evidence>
<dbReference type="Pfam" id="PF06925">
    <property type="entry name" value="MGDG_synth"/>
    <property type="match status" value="1"/>
</dbReference>
<comment type="similarity">
    <text evidence="2">Belongs to the glycosyltransferase 28 family.</text>
</comment>
<dbReference type="GO" id="GO:0009247">
    <property type="term" value="P:glycolipid biosynthetic process"/>
    <property type="evidence" value="ECO:0007669"/>
    <property type="project" value="InterPro"/>
</dbReference>
<protein>
    <submittedName>
        <fullName evidence="7">Processive diacylglycerol beta-glucosyltransferase</fullName>
    </submittedName>
</protein>
<dbReference type="Pfam" id="PF04101">
    <property type="entry name" value="Glyco_tran_28_C"/>
    <property type="match status" value="1"/>
</dbReference>
<accession>A0A919YDX0</accession>
<evidence type="ECO:0000256" key="2">
    <source>
        <dbReference type="ARBA" id="ARBA00006962"/>
    </source>
</evidence>
<dbReference type="Proteomes" id="UP000682811">
    <property type="component" value="Unassembled WGS sequence"/>
</dbReference>
<dbReference type="SUPFAM" id="SSF53756">
    <property type="entry name" value="UDP-Glycosyltransferase/glycogen phosphorylase"/>
    <property type="match status" value="1"/>
</dbReference>
<feature type="domain" description="Diacylglycerol glucosyltransferase N-terminal" evidence="6">
    <location>
        <begin position="19"/>
        <end position="183"/>
    </location>
</feature>
<dbReference type="InterPro" id="IPR009695">
    <property type="entry name" value="Diacylglyc_glucosyltr_N"/>
</dbReference>
<evidence type="ECO:0000256" key="1">
    <source>
        <dbReference type="ARBA" id="ARBA00004370"/>
    </source>
</evidence>
<name>A0A919YDX0_9BACL</name>
<keyword evidence="4" id="KW-0808">Transferase</keyword>
<keyword evidence="8" id="KW-1185">Reference proteome</keyword>
<feature type="domain" description="Glycosyl transferase family 28 C-terminal" evidence="5">
    <location>
        <begin position="209"/>
        <end position="366"/>
    </location>
</feature>
<dbReference type="AlphaFoldDB" id="A0A919YDX0"/>